<evidence type="ECO:0000256" key="3">
    <source>
        <dbReference type="SAM" id="SignalP"/>
    </source>
</evidence>
<proteinExistence type="predicted"/>
<keyword evidence="3" id="KW-0732">Signal</keyword>
<sequence>MRAIARRRAIAGFSAAVAAIAALTAVPLAVSASAIAVGDAAANPVSSAHAAPPVRTSALSTSGVHLRVAPTVSTTIDPAAPLTLEVEVENATAESISAGGLRVVRSAEAIDDAAELDAWLAQAPRSTPDANGTTETTEAEPHELEGIEVAAVASDALAPGAVDVVSITVPAETIADLAGAPVLGLGVELLVGDTLVASATDAYASRAAPATESLSVALTYPLTVPASAAGLLTAEDLATWTSPFGLLTRQLDAVAGRQVAVAVDPRIIASIRVLGSAAPGTAVAWLGRLADLPNEIFPLAYADADVAAQAQLGLAGLLTPTGFSDALDPENFTGADGAAEVSPEDAGGATSTPSPTPTPTPTAPVPGELPTTDALLSWPYTRSDIAWPADDTIAAGNLGFLGAAGLTTAILAPGNVAPVEQWSNAASNIDGSTAVVADSRITAPLREASAALTETAWRAAAGLLGAELAIGGAENVGAPLTLLATFDRGAGAQSSRVAATLDELAASPWIELAPLSDAIGAPPFERGLITEPESDQRLANIDRIIRADADVAAFSTVLDDPRVLAAPVRREALAMLDVAWLDDREAWDTAVGEWLLRQRNTLGAVSVVPSSPINVVSTETGVPTTILNGLPYPVTVVVDVDPSNGRLIVEDQATVTVDPESRSTVRVPVAAGIGNGEVTLTVTLTSLDGVPVGSPVMIPVNVQADWEGFGAAILGVVLVVFFGVGVWRNIRRLRRQRAAAAAAAAADADAAAAADAAVDEPVTSDAEVTAPSDDQVAAPSEQQTEQPAEPGDERRDG</sequence>
<dbReference type="Pfam" id="PF19516">
    <property type="entry name" value="DUF6049"/>
    <property type="match status" value="1"/>
</dbReference>
<organism evidence="4 5">
    <name type="scientific">Agromyces badenianii</name>
    <dbReference type="NCBI Taxonomy" id="2080742"/>
    <lineage>
        <taxon>Bacteria</taxon>
        <taxon>Bacillati</taxon>
        <taxon>Actinomycetota</taxon>
        <taxon>Actinomycetes</taxon>
        <taxon>Micrococcales</taxon>
        <taxon>Microbacteriaceae</taxon>
        <taxon>Agromyces</taxon>
    </lineage>
</organism>
<accession>A0A2S0WZG9</accession>
<feature type="transmembrane region" description="Helical" evidence="2">
    <location>
        <begin position="708"/>
        <end position="727"/>
    </location>
</feature>
<gene>
    <name evidence="4" type="ORF">DCE93_14295</name>
</gene>
<feature type="chain" id="PRO_5039542797" description="2-oxoglutarate dehydrogenase" evidence="3">
    <location>
        <begin position="37"/>
        <end position="797"/>
    </location>
</feature>
<evidence type="ECO:0000256" key="2">
    <source>
        <dbReference type="SAM" id="Phobius"/>
    </source>
</evidence>
<evidence type="ECO:0000256" key="1">
    <source>
        <dbReference type="SAM" id="MobiDB-lite"/>
    </source>
</evidence>
<keyword evidence="2" id="KW-1133">Transmembrane helix</keyword>
<name>A0A2S0WZG9_9MICO</name>
<dbReference type="PROSITE" id="PS51318">
    <property type="entry name" value="TAT"/>
    <property type="match status" value="1"/>
</dbReference>
<keyword evidence="5" id="KW-1185">Reference proteome</keyword>
<feature type="signal peptide" evidence="3">
    <location>
        <begin position="1"/>
        <end position="36"/>
    </location>
</feature>
<evidence type="ECO:0008006" key="6">
    <source>
        <dbReference type="Google" id="ProtNLM"/>
    </source>
</evidence>
<protein>
    <recommendedName>
        <fullName evidence="6">2-oxoglutarate dehydrogenase</fullName>
    </recommendedName>
</protein>
<evidence type="ECO:0000313" key="4">
    <source>
        <dbReference type="EMBL" id="AWB96672.1"/>
    </source>
</evidence>
<evidence type="ECO:0000313" key="5">
    <source>
        <dbReference type="Proteomes" id="UP000244729"/>
    </source>
</evidence>
<feature type="region of interest" description="Disordered" evidence="1">
    <location>
        <begin position="756"/>
        <end position="797"/>
    </location>
</feature>
<feature type="compositionally biased region" description="Pro residues" evidence="1">
    <location>
        <begin position="354"/>
        <end position="364"/>
    </location>
</feature>
<dbReference type="InterPro" id="IPR006311">
    <property type="entry name" value="TAT_signal"/>
</dbReference>
<reference evidence="4 5" key="1">
    <citation type="submission" date="2018-04" db="EMBL/GenBank/DDBJ databases">
        <authorList>
            <person name="Li J."/>
        </authorList>
    </citation>
    <scope>NUCLEOTIDE SEQUENCE [LARGE SCALE GENOMIC DNA]</scope>
    <source>
        <strain evidence="5">30A</strain>
    </source>
</reference>
<dbReference type="InterPro" id="IPR046112">
    <property type="entry name" value="DUF6049"/>
</dbReference>
<keyword evidence="2" id="KW-0472">Membrane</keyword>
<feature type="region of interest" description="Disordered" evidence="1">
    <location>
        <begin position="328"/>
        <end position="369"/>
    </location>
</feature>
<dbReference type="EMBL" id="CP028913">
    <property type="protein sequence ID" value="AWB96672.1"/>
    <property type="molecule type" value="Genomic_DNA"/>
</dbReference>
<dbReference type="KEGG" id="agm:DCE93_14295"/>
<keyword evidence="2" id="KW-0812">Transmembrane</keyword>
<dbReference type="AlphaFoldDB" id="A0A2S0WZG9"/>
<dbReference type="Proteomes" id="UP000244729">
    <property type="component" value="Chromosome"/>
</dbReference>